<keyword evidence="2" id="KW-0812">Transmembrane</keyword>
<dbReference type="OrthoDB" id="5398191at2759"/>
<proteinExistence type="predicted"/>
<feature type="compositionally biased region" description="Basic and acidic residues" evidence="1">
    <location>
        <begin position="376"/>
        <end position="386"/>
    </location>
</feature>
<evidence type="ECO:0000256" key="1">
    <source>
        <dbReference type="SAM" id="MobiDB-lite"/>
    </source>
</evidence>
<evidence type="ECO:0000313" key="4">
    <source>
        <dbReference type="Proteomes" id="UP000803844"/>
    </source>
</evidence>
<protein>
    <recommendedName>
        <fullName evidence="5">Ring-like domain-containing protein</fullName>
    </recommendedName>
</protein>
<feature type="transmembrane region" description="Helical" evidence="2">
    <location>
        <begin position="337"/>
        <end position="361"/>
    </location>
</feature>
<feature type="region of interest" description="Disordered" evidence="1">
    <location>
        <begin position="13"/>
        <end position="153"/>
    </location>
</feature>
<keyword evidence="2" id="KW-0472">Membrane</keyword>
<comment type="caution">
    <text evidence="3">The sequence shown here is derived from an EMBL/GenBank/DDBJ whole genome shotgun (WGS) entry which is preliminary data.</text>
</comment>
<sequence>MLEFITYKKFKKNRDQKVKAREEAKDGASRAASQSPTPGPQGPVLTDDDELFFERLTGEDAFSDEDGKRPPLPPRSNTPVYTWESDWESDSESPAVAAGGKGKTVVGRKESGEEKKKNNLPDGEKKKKKKKNDNSNSTSTSTTTPTNNKSRFSFWVRRPTAKNEGGAAGALEPAVAVIAPDEEEREKNDISRVLEDLNLSARNNKTFSLSKDSQELVSKFTLVLKDLVNGVPTAGRDLQHLFEDHDGTLARNFDKLPGSMKKLVTSLPNKLTSSLAPELLAVAAETQGLKTQGAPAGSIKGQAMKLLTPKNISELVTKPSAIVGMLKAIMNALKVRWPAFIGTNVIWSVALFLLMFVLWYCHKRGRETRLEKEKSAAAEMEGRVEELSDADSGFGSGPLPIAMESRGSPALVESPVATSSKL</sequence>
<evidence type="ECO:0000256" key="2">
    <source>
        <dbReference type="SAM" id="Phobius"/>
    </source>
</evidence>
<evidence type="ECO:0000313" key="3">
    <source>
        <dbReference type="EMBL" id="KAF3767429.1"/>
    </source>
</evidence>
<dbReference type="EMBL" id="MU032346">
    <property type="protein sequence ID" value="KAF3767429.1"/>
    <property type="molecule type" value="Genomic_DNA"/>
</dbReference>
<dbReference type="Proteomes" id="UP000803844">
    <property type="component" value="Unassembled WGS sequence"/>
</dbReference>
<evidence type="ECO:0008006" key="5">
    <source>
        <dbReference type="Google" id="ProtNLM"/>
    </source>
</evidence>
<keyword evidence="2" id="KW-1133">Transmembrane helix</keyword>
<feature type="compositionally biased region" description="Basic and acidic residues" evidence="1">
    <location>
        <begin position="13"/>
        <end position="28"/>
    </location>
</feature>
<dbReference type="RefSeq" id="XP_040778390.1">
    <property type="nucleotide sequence ID" value="XM_040920336.1"/>
</dbReference>
<feature type="compositionally biased region" description="Basic and acidic residues" evidence="1">
    <location>
        <begin position="107"/>
        <end position="125"/>
    </location>
</feature>
<organism evidence="3 4">
    <name type="scientific">Cryphonectria parasitica (strain ATCC 38755 / EP155)</name>
    <dbReference type="NCBI Taxonomy" id="660469"/>
    <lineage>
        <taxon>Eukaryota</taxon>
        <taxon>Fungi</taxon>
        <taxon>Dikarya</taxon>
        <taxon>Ascomycota</taxon>
        <taxon>Pezizomycotina</taxon>
        <taxon>Sordariomycetes</taxon>
        <taxon>Sordariomycetidae</taxon>
        <taxon>Diaporthales</taxon>
        <taxon>Cryphonectriaceae</taxon>
        <taxon>Cryphonectria-Endothia species complex</taxon>
        <taxon>Cryphonectria</taxon>
    </lineage>
</organism>
<name>A0A9P4Y6N1_CRYP1</name>
<reference evidence="3" key="1">
    <citation type="journal article" date="2020" name="Phytopathology">
        <title>Genome sequence of the chestnut blight fungus Cryphonectria parasitica EP155: A fundamental resource for an archetypical invasive plant pathogen.</title>
        <authorList>
            <person name="Crouch J.A."/>
            <person name="Dawe A."/>
            <person name="Aerts A."/>
            <person name="Barry K."/>
            <person name="Churchill A.C.L."/>
            <person name="Grimwood J."/>
            <person name="Hillman B."/>
            <person name="Milgroom M.G."/>
            <person name="Pangilinan J."/>
            <person name="Smith M."/>
            <person name="Salamov A."/>
            <person name="Schmutz J."/>
            <person name="Yadav J."/>
            <person name="Grigoriev I.V."/>
            <person name="Nuss D."/>
        </authorList>
    </citation>
    <scope>NUCLEOTIDE SEQUENCE</scope>
    <source>
        <strain evidence="3">EP155</strain>
    </source>
</reference>
<keyword evidence="4" id="KW-1185">Reference proteome</keyword>
<dbReference type="GeneID" id="63837465"/>
<accession>A0A9P4Y6N1</accession>
<feature type="region of interest" description="Disordered" evidence="1">
    <location>
        <begin position="376"/>
        <end position="422"/>
    </location>
</feature>
<gene>
    <name evidence="3" type="ORF">M406DRAFT_328511</name>
</gene>
<dbReference type="AlphaFoldDB" id="A0A9P4Y6N1"/>
<feature type="compositionally biased region" description="Low complexity" evidence="1">
    <location>
        <begin position="134"/>
        <end position="150"/>
    </location>
</feature>